<dbReference type="Gene3D" id="3.30.200.20">
    <property type="entry name" value="Phosphorylase Kinase, domain 1"/>
    <property type="match status" value="1"/>
</dbReference>
<dbReference type="PANTHER" id="PTHR34273">
    <property type="entry name" value="METHYLTHIORIBOSE KINASE"/>
    <property type="match status" value="1"/>
</dbReference>
<evidence type="ECO:0000313" key="7">
    <source>
        <dbReference type="EMBL" id="AMO25681.1"/>
    </source>
</evidence>
<dbReference type="InterPro" id="IPR011009">
    <property type="entry name" value="Kinase-like_dom_sf"/>
</dbReference>
<sequence length="325" mass="35448">MRRIFLSLGLAQPDEPVVASALAGGVSSGIYRVDLRSGSYCVKQALPRLKVTKEWLVPVERVFGEIGYLRTALRIVPGHVPRVLGEDEASKSFVMEFLGPQFRNWKSELLAGRIDPAVARQVGELLGRIHAATAHDAQLAKQFANDEHFMALRLDPYLVEAARVHPALAGRLLPLVERTANTRRVLVHGDVSPKNILAGPRGPVLLDAECAWFGDPAFDVAFCLNHFLLKAAHLPALAQPLLACFDAMQGAYFAQARWEAQEALAGRVASLLPGLTLARVDGKSPVEYLSEPARQAVRGLAIQLLKQEGLSLEAIAACWAREFKS</sequence>
<dbReference type="Pfam" id="PF01636">
    <property type="entry name" value="APH"/>
    <property type="match status" value="1"/>
</dbReference>
<dbReference type="EMBL" id="CP010951">
    <property type="protein sequence ID" value="AMO25681.1"/>
    <property type="molecule type" value="Genomic_DNA"/>
</dbReference>
<organism evidence="7 8">
    <name type="scientific">Ramlibacter tataouinensis</name>
    <dbReference type="NCBI Taxonomy" id="94132"/>
    <lineage>
        <taxon>Bacteria</taxon>
        <taxon>Pseudomonadati</taxon>
        <taxon>Pseudomonadota</taxon>
        <taxon>Betaproteobacteria</taxon>
        <taxon>Burkholderiales</taxon>
        <taxon>Comamonadaceae</taxon>
        <taxon>Ramlibacter</taxon>
    </lineage>
</organism>
<accession>A0A140HLE8</accession>
<evidence type="ECO:0000313" key="8">
    <source>
        <dbReference type="Proteomes" id="UP000070433"/>
    </source>
</evidence>
<reference evidence="7 8" key="1">
    <citation type="journal article" date="2014" name="Int. J. Syst. Evol. Microbiol.">
        <title>Ramlibacter solisilvae sp. nov., isolated from forest soil, and emended description of the genus Ramlibacter.</title>
        <authorList>
            <person name="Lee H.J."/>
            <person name="Lee S.H."/>
            <person name="Lee S.S."/>
            <person name="Lee J.S."/>
            <person name="Kim Y."/>
            <person name="Kim S.C."/>
            <person name="Jeon C.O."/>
        </authorList>
    </citation>
    <scope>NUCLEOTIDE SEQUENCE [LARGE SCALE GENOMIC DNA]</scope>
    <source>
        <strain evidence="7 8">5-10</strain>
    </source>
</reference>
<protein>
    <recommendedName>
        <fullName evidence="6">Aminoglycoside phosphotransferase domain-containing protein</fullName>
    </recommendedName>
</protein>
<comment type="similarity">
    <text evidence="1">Belongs to the methylthioribose kinase family.</text>
</comment>
<dbReference type="OrthoDB" id="179763at2"/>
<dbReference type="PATRIC" id="fig|94132.3.peg.4656"/>
<dbReference type="SUPFAM" id="SSF56112">
    <property type="entry name" value="Protein kinase-like (PK-like)"/>
    <property type="match status" value="1"/>
</dbReference>
<keyword evidence="8" id="KW-1185">Reference proteome</keyword>
<dbReference type="AlphaFoldDB" id="A0A140HLE8"/>
<keyword evidence="4" id="KW-0418">Kinase</keyword>
<keyword evidence="5" id="KW-0067">ATP-binding</keyword>
<dbReference type="GO" id="GO:0016301">
    <property type="term" value="F:kinase activity"/>
    <property type="evidence" value="ECO:0007669"/>
    <property type="project" value="UniProtKB-KW"/>
</dbReference>
<keyword evidence="3" id="KW-0547">Nucleotide-binding</keyword>
<evidence type="ECO:0000256" key="1">
    <source>
        <dbReference type="ARBA" id="ARBA00010165"/>
    </source>
</evidence>
<dbReference type="InterPro" id="IPR002575">
    <property type="entry name" value="Aminoglycoside_PTrfase"/>
</dbReference>
<dbReference type="Gene3D" id="3.90.1200.10">
    <property type="match status" value="1"/>
</dbReference>
<evidence type="ECO:0000259" key="6">
    <source>
        <dbReference type="Pfam" id="PF01636"/>
    </source>
</evidence>
<evidence type="ECO:0000256" key="3">
    <source>
        <dbReference type="ARBA" id="ARBA00022741"/>
    </source>
</evidence>
<evidence type="ECO:0000256" key="5">
    <source>
        <dbReference type="ARBA" id="ARBA00022840"/>
    </source>
</evidence>
<feature type="domain" description="Aminoglycoside phosphotransferase" evidence="6">
    <location>
        <begin position="20"/>
        <end position="227"/>
    </location>
</feature>
<evidence type="ECO:0000256" key="4">
    <source>
        <dbReference type="ARBA" id="ARBA00022777"/>
    </source>
</evidence>
<keyword evidence="2" id="KW-0808">Transferase</keyword>
<dbReference type="PANTHER" id="PTHR34273:SF2">
    <property type="entry name" value="METHYLTHIORIBOSE KINASE"/>
    <property type="match status" value="1"/>
</dbReference>
<dbReference type="Proteomes" id="UP000070433">
    <property type="component" value="Chromosome"/>
</dbReference>
<evidence type="ECO:0000256" key="2">
    <source>
        <dbReference type="ARBA" id="ARBA00022679"/>
    </source>
</evidence>
<proteinExistence type="inferred from homology"/>
<name>A0A140HLE8_9BURK</name>
<dbReference type="GO" id="GO:0005524">
    <property type="term" value="F:ATP binding"/>
    <property type="evidence" value="ECO:0007669"/>
    <property type="project" value="UniProtKB-KW"/>
</dbReference>
<gene>
    <name evidence="7" type="ORF">UC35_22855</name>
</gene>